<organism evidence="2 3">
    <name type="scientific">Caldanaerobius fijiensis DSM 17918</name>
    <dbReference type="NCBI Taxonomy" id="1121256"/>
    <lineage>
        <taxon>Bacteria</taxon>
        <taxon>Bacillati</taxon>
        <taxon>Bacillota</taxon>
        <taxon>Clostridia</taxon>
        <taxon>Thermoanaerobacterales</taxon>
        <taxon>Thermoanaerobacteraceae</taxon>
        <taxon>Caldanaerobius</taxon>
    </lineage>
</organism>
<dbReference type="Pfam" id="PF04411">
    <property type="entry name" value="PDDEXK_7"/>
    <property type="match status" value="1"/>
</dbReference>
<dbReference type="Proteomes" id="UP000184088">
    <property type="component" value="Unassembled WGS sequence"/>
</dbReference>
<proteinExistence type="predicted"/>
<sequence length="831" mass="97098">MKMALLPTGFDVDLLYISTPELDFSIKGKPYHPNVKALNINTGVTANILIRCKEYIAEIYSPVEQKLVPYTGLCKWYPLFFEQQNYEVVIEKKGESDILFWHENVNIRNKVKYVGHSKRVLSGVINFGNDIGFTQIVVKVNGRDYITVTLEVFPSKIDYQKDYYALLKDINDELYNLVFDFYKKTYSHAGLKETKGNSMTEFFAIINQVFNKLDSAIGMVLRIPHHALVKEKNIMPQQKIRCINGDTIKWLNKHAHYANKVNGLYIPKKALAIKSVVTYDTFENRFIKYIICTVINKLNEIKKVYLTGTMMDEEQGKDIAVILRIDEMINKLKKRIESSFLKDVGDIHTINSLSLVFQMAIGYKDVYKYYIMLLKGLMMKEDIFKISIKDLAVLYENWCFIKLNSLLRKRYNLVRQDVIKFANNGLVISLKKGVRSTVEYQNPRNGEKYALVYNKFYKSGDTPTVSQRPDNVLSLEKKGSNIIYHYIFDAKYRINPALEGSDYHKKYLIPGPEEEDINVMHRYRDAIVYENKNNRHFERMVFGAFVLFPYNDEKRYINHHFYKSIDKVNVGGLPFLPGSTRLVEQLLQDIIEGTPQSAFEGTVIQSGIYEYLDYVNFDSREVLIGGLSSVEQLEVNLKHKFYHIPYENIKASGIQFKYVAIFQSKKKFKEEAGIRYYGKVKNWKIVKRKEIKEIPKNSEELYVRFEIEEWQELKNKISCKEFGVTKCMYTNMFLLENATYLPELCIKSKDEYRLYLELKRICSTNAEFHVDVPDKNIKDSTSIRGFEIDGLRIFIDNGRITVYKGDKLVDVISSEEFEKKPLTIIRRIRSY</sequence>
<evidence type="ECO:0000313" key="2">
    <source>
        <dbReference type="EMBL" id="SHF59624.1"/>
    </source>
</evidence>
<dbReference type="STRING" id="1121256.SAMN02746089_02223"/>
<evidence type="ECO:0000313" key="3">
    <source>
        <dbReference type="Proteomes" id="UP000184088"/>
    </source>
</evidence>
<feature type="domain" description="DUF2357" evidence="1">
    <location>
        <begin position="123"/>
        <end position="370"/>
    </location>
</feature>
<dbReference type="RefSeq" id="WP_234946028.1">
    <property type="nucleotide sequence ID" value="NZ_FQVH01000031.1"/>
</dbReference>
<dbReference type="InterPro" id="IPR007505">
    <property type="entry name" value="PDDEXK_7"/>
</dbReference>
<dbReference type="Pfam" id="PF09823">
    <property type="entry name" value="DUF2357"/>
    <property type="match status" value="1"/>
</dbReference>
<dbReference type="InterPro" id="IPR018633">
    <property type="entry name" value="DUF2357"/>
</dbReference>
<name>A0A1M5CYA1_9THEO</name>
<dbReference type="EMBL" id="FQVH01000031">
    <property type="protein sequence ID" value="SHF59624.1"/>
    <property type="molecule type" value="Genomic_DNA"/>
</dbReference>
<protein>
    <recommendedName>
        <fullName evidence="1">DUF2357 domain-containing protein</fullName>
    </recommendedName>
</protein>
<accession>A0A1M5CYA1</accession>
<gene>
    <name evidence="2" type="ORF">SAMN02746089_02223</name>
</gene>
<evidence type="ECO:0000259" key="1">
    <source>
        <dbReference type="Pfam" id="PF09823"/>
    </source>
</evidence>
<keyword evidence="3" id="KW-1185">Reference proteome</keyword>
<dbReference type="AlphaFoldDB" id="A0A1M5CYA1"/>
<reference evidence="2 3" key="1">
    <citation type="submission" date="2016-11" db="EMBL/GenBank/DDBJ databases">
        <authorList>
            <person name="Jaros S."/>
            <person name="Januszkiewicz K."/>
            <person name="Wedrychowicz H."/>
        </authorList>
    </citation>
    <scope>NUCLEOTIDE SEQUENCE [LARGE SCALE GENOMIC DNA]</scope>
    <source>
        <strain evidence="2 3">DSM 17918</strain>
    </source>
</reference>